<protein>
    <submittedName>
        <fullName evidence="2">Uncharacterized protein</fullName>
    </submittedName>
</protein>
<keyword evidence="1" id="KW-0472">Membrane</keyword>
<gene>
    <name evidence="2" type="ORF">OG477_18810</name>
</gene>
<dbReference type="AlphaFoldDB" id="A0AAU1HXC2"/>
<proteinExistence type="predicted"/>
<feature type="transmembrane region" description="Helical" evidence="1">
    <location>
        <begin position="66"/>
        <end position="87"/>
    </location>
</feature>
<accession>A0AAU1HXC2</accession>
<keyword evidence="1" id="KW-1133">Transmembrane helix</keyword>
<feature type="transmembrane region" description="Helical" evidence="1">
    <location>
        <begin position="94"/>
        <end position="119"/>
    </location>
</feature>
<evidence type="ECO:0000256" key="1">
    <source>
        <dbReference type="SAM" id="Phobius"/>
    </source>
</evidence>
<name>A0AAU1HXC2_9ACTN</name>
<keyword evidence="1" id="KW-0812">Transmembrane</keyword>
<organism evidence="2">
    <name type="scientific">Streptomyces sp. NBC_00180</name>
    <dbReference type="NCBI Taxonomy" id="2903632"/>
    <lineage>
        <taxon>Bacteria</taxon>
        <taxon>Bacillati</taxon>
        <taxon>Actinomycetota</taxon>
        <taxon>Actinomycetes</taxon>
        <taxon>Kitasatosporales</taxon>
        <taxon>Streptomycetaceae</taxon>
        <taxon>Streptomyces</taxon>
    </lineage>
</organism>
<dbReference type="EMBL" id="CP108140">
    <property type="protein sequence ID" value="WTP87295.1"/>
    <property type="molecule type" value="Genomic_DNA"/>
</dbReference>
<feature type="transmembrane region" description="Helical" evidence="1">
    <location>
        <begin position="21"/>
        <end position="46"/>
    </location>
</feature>
<reference evidence="2" key="1">
    <citation type="submission" date="2022-10" db="EMBL/GenBank/DDBJ databases">
        <title>The complete genomes of actinobacterial strains from the NBC collection.</title>
        <authorList>
            <person name="Joergensen T.S."/>
            <person name="Alvarez Arevalo M."/>
            <person name="Sterndorff E.B."/>
            <person name="Faurdal D."/>
            <person name="Vuksanovic O."/>
            <person name="Mourched A.-S."/>
            <person name="Charusanti P."/>
            <person name="Shaw S."/>
            <person name="Blin K."/>
            <person name="Weber T."/>
        </authorList>
    </citation>
    <scope>NUCLEOTIDE SEQUENCE</scope>
    <source>
        <strain evidence="2">NBC 00180</strain>
    </source>
</reference>
<feature type="transmembrane region" description="Helical" evidence="1">
    <location>
        <begin position="125"/>
        <end position="144"/>
    </location>
</feature>
<sequence length="162" mass="17129">MQSSPYQPEQARPASPGGVRMPGAVVFVLVVVAVHALGTAFGGWAVVEENRSKQEHGQDLLMPMGMAWFLALFCWGLAALLIACVVLARKRRRWVRVVLIVCLSFVALSTAVAFLGSLASGAPNLATFVVAGIDVAALWLVSGATGRGYFSVRSPASPYIQG</sequence>
<evidence type="ECO:0000313" key="2">
    <source>
        <dbReference type="EMBL" id="WTP87295.1"/>
    </source>
</evidence>